<dbReference type="KEGG" id="ehx:EMIHUDRAFT_456647"/>
<accession>A0A0D3K386</accession>
<proteinExistence type="predicted"/>
<evidence type="ECO:0000256" key="1">
    <source>
        <dbReference type="SAM" id="MobiDB-lite"/>
    </source>
</evidence>
<dbReference type="HOGENOM" id="CLU_483530_0_0_1"/>
<sequence length="564" mass="62045">MTLYLRFELLELQKAIGIGVDMRDCTPKPPLHFLAREVAIAIVVPDACAEAAESVGRGERICWTNTADLESDKLQSKRQQSQPGAPHGVAPVVNRSSFSCKGREMSGLSRAHSLLAHRGLISPTLRAASTVYYWRHTAAQERSRHEAVCSKASGWHLASFGSHGSFADRASWICRRARHEIGGHGDVLVHLDYDLTITDDASALFCLGQNAERGVALIHFPCWTDRQWSKAELVRALNATDAMLDTAQVYGGVVVLRKTPFAVQFLREWLQVATDPDRDLSEDVPCRRHDPPGCEQRARHPPGCECAEWATPQDPAFREHRHDQHGLKTFPMPTASHDPRSLWSWDAGYCEAAWPLETSRGGERYLPRVYSPKGKMTSPGVVLHCAQAWLPRCPVLRPASSFLGVVLHYAQMGTLPASIHACAATGHPPTHMDYLDGRAVIARLEAAAAMLRPLRGVPSHRAAPASSRGLCRVSLVTQESQTAKCEEGVSFGCMDSIRRGPRGAHLGDVVWIFGGCRGRFRCDNSGIELRCGMPGWPSRQMYRCPCVTPTDEVPLGVPLALQKS</sequence>
<dbReference type="GeneID" id="17275494"/>
<dbReference type="PaxDb" id="2903-EOD30221"/>
<dbReference type="RefSeq" id="XP_005782650.1">
    <property type="nucleotide sequence ID" value="XM_005782593.1"/>
</dbReference>
<organism evidence="2 3">
    <name type="scientific">Emiliania huxleyi (strain CCMP1516)</name>
    <dbReference type="NCBI Taxonomy" id="280463"/>
    <lineage>
        <taxon>Eukaryota</taxon>
        <taxon>Haptista</taxon>
        <taxon>Haptophyta</taxon>
        <taxon>Prymnesiophyceae</taxon>
        <taxon>Isochrysidales</taxon>
        <taxon>Noelaerhabdaceae</taxon>
        <taxon>Emiliania</taxon>
    </lineage>
</organism>
<evidence type="ECO:0008006" key="4">
    <source>
        <dbReference type="Google" id="ProtNLM"/>
    </source>
</evidence>
<dbReference type="EnsemblProtists" id="EOD30221">
    <property type="protein sequence ID" value="EOD30221"/>
    <property type="gene ID" value="EMIHUDRAFT_456647"/>
</dbReference>
<feature type="region of interest" description="Disordered" evidence="1">
    <location>
        <begin position="72"/>
        <end position="93"/>
    </location>
</feature>
<dbReference type="AlphaFoldDB" id="A0A0D3K386"/>
<evidence type="ECO:0000313" key="3">
    <source>
        <dbReference type="Proteomes" id="UP000013827"/>
    </source>
</evidence>
<protein>
    <recommendedName>
        <fullName evidence="4">Nucleotide-diphospho-sugar transferase domain-containing protein</fullName>
    </recommendedName>
</protein>
<name>A0A0D3K386_EMIH1</name>
<reference evidence="3" key="1">
    <citation type="journal article" date="2013" name="Nature">
        <title>Pan genome of the phytoplankton Emiliania underpins its global distribution.</title>
        <authorList>
            <person name="Read B.A."/>
            <person name="Kegel J."/>
            <person name="Klute M.J."/>
            <person name="Kuo A."/>
            <person name="Lefebvre S.C."/>
            <person name="Maumus F."/>
            <person name="Mayer C."/>
            <person name="Miller J."/>
            <person name="Monier A."/>
            <person name="Salamov A."/>
            <person name="Young J."/>
            <person name="Aguilar M."/>
            <person name="Claverie J.M."/>
            <person name="Frickenhaus S."/>
            <person name="Gonzalez K."/>
            <person name="Herman E.K."/>
            <person name="Lin Y.C."/>
            <person name="Napier J."/>
            <person name="Ogata H."/>
            <person name="Sarno A.F."/>
            <person name="Shmutz J."/>
            <person name="Schroeder D."/>
            <person name="de Vargas C."/>
            <person name="Verret F."/>
            <person name="von Dassow P."/>
            <person name="Valentin K."/>
            <person name="Van de Peer Y."/>
            <person name="Wheeler G."/>
            <person name="Dacks J.B."/>
            <person name="Delwiche C.F."/>
            <person name="Dyhrman S.T."/>
            <person name="Glockner G."/>
            <person name="John U."/>
            <person name="Richards T."/>
            <person name="Worden A.Z."/>
            <person name="Zhang X."/>
            <person name="Grigoriev I.V."/>
            <person name="Allen A.E."/>
            <person name="Bidle K."/>
            <person name="Borodovsky M."/>
            <person name="Bowler C."/>
            <person name="Brownlee C."/>
            <person name="Cock J.M."/>
            <person name="Elias M."/>
            <person name="Gladyshev V.N."/>
            <person name="Groth M."/>
            <person name="Guda C."/>
            <person name="Hadaegh A."/>
            <person name="Iglesias-Rodriguez M.D."/>
            <person name="Jenkins J."/>
            <person name="Jones B.M."/>
            <person name="Lawson T."/>
            <person name="Leese F."/>
            <person name="Lindquist E."/>
            <person name="Lobanov A."/>
            <person name="Lomsadze A."/>
            <person name="Malik S.B."/>
            <person name="Marsh M.E."/>
            <person name="Mackinder L."/>
            <person name="Mock T."/>
            <person name="Mueller-Roeber B."/>
            <person name="Pagarete A."/>
            <person name="Parker M."/>
            <person name="Probert I."/>
            <person name="Quesneville H."/>
            <person name="Raines C."/>
            <person name="Rensing S.A."/>
            <person name="Riano-Pachon D.M."/>
            <person name="Richier S."/>
            <person name="Rokitta S."/>
            <person name="Shiraiwa Y."/>
            <person name="Soanes D.M."/>
            <person name="van der Giezen M."/>
            <person name="Wahlund T.M."/>
            <person name="Williams B."/>
            <person name="Wilson W."/>
            <person name="Wolfe G."/>
            <person name="Wurch L.L."/>
        </authorList>
    </citation>
    <scope>NUCLEOTIDE SEQUENCE</scope>
</reference>
<dbReference type="Proteomes" id="UP000013827">
    <property type="component" value="Unassembled WGS sequence"/>
</dbReference>
<reference evidence="2" key="2">
    <citation type="submission" date="2024-10" db="UniProtKB">
        <authorList>
            <consortium name="EnsemblProtists"/>
        </authorList>
    </citation>
    <scope>IDENTIFICATION</scope>
</reference>
<keyword evidence="3" id="KW-1185">Reference proteome</keyword>
<evidence type="ECO:0000313" key="2">
    <source>
        <dbReference type="EnsemblProtists" id="EOD30221"/>
    </source>
</evidence>